<dbReference type="InterPro" id="IPR018666">
    <property type="entry name" value="DUF2125"/>
</dbReference>
<feature type="transmembrane region" description="Helical" evidence="1">
    <location>
        <begin position="16"/>
        <end position="34"/>
    </location>
</feature>
<dbReference type="Proteomes" id="UP001139089">
    <property type="component" value="Unassembled WGS sequence"/>
</dbReference>
<protein>
    <submittedName>
        <fullName evidence="2">DUF2125 domain-containing protein</fullName>
    </submittedName>
</protein>
<dbReference type="Pfam" id="PF09898">
    <property type="entry name" value="DUF2125"/>
    <property type="match status" value="1"/>
</dbReference>
<dbReference type="AlphaFoldDB" id="A0A9X1T1I2"/>
<gene>
    <name evidence="2" type="ORF">LRX75_16505</name>
</gene>
<dbReference type="EMBL" id="JAJOZR010000010">
    <property type="protein sequence ID" value="MCD7110636.1"/>
    <property type="molecule type" value="Genomic_DNA"/>
</dbReference>
<evidence type="ECO:0000313" key="3">
    <source>
        <dbReference type="Proteomes" id="UP001139089"/>
    </source>
</evidence>
<organism evidence="2 3">
    <name type="scientific">Rhizobium quercicola</name>
    <dbReference type="NCBI Taxonomy" id="2901226"/>
    <lineage>
        <taxon>Bacteria</taxon>
        <taxon>Pseudomonadati</taxon>
        <taxon>Pseudomonadota</taxon>
        <taxon>Alphaproteobacteria</taxon>
        <taxon>Hyphomicrobiales</taxon>
        <taxon>Rhizobiaceae</taxon>
        <taxon>Rhizobium/Agrobacterium group</taxon>
        <taxon>Rhizobium</taxon>
    </lineage>
</organism>
<keyword evidence="1" id="KW-0472">Membrane</keyword>
<reference evidence="2" key="1">
    <citation type="submission" date="2021-12" db="EMBL/GenBank/DDBJ databases">
        <authorList>
            <person name="Li Y."/>
        </authorList>
    </citation>
    <scope>NUCLEOTIDE SEQUENCE</scope>
    <source>
        <strain evidence="2">DKSPLA3</strain>
    </source>
</reference>
<proteinExistence type="predicted"/>
<sequence length="333" mass="34846">MTQTAPPAAGLRIRRLGIGIAIFLAVYSGIWFLAAHQIETRLASFLTSRSGSATARCDGLTVRGFPFRIGLFCDAVKVDDTQLGASGSAGALRSAAQVYWPGHAVIEVDGPAELRFSPGIATSMNWQALKASIQATFSGLSRTSIVSERLTGTLVPTPGEDVLGFATSHTELHLRQNAADLDAAVSITGLDLKPGNGASLLPLMNAAIDLTVKDRATVLDRGGLSRHALRNSAGEVRNLTLDLGNGMVTTANGPFTVDDQGLISGAFKVTMQDVQAWRTALATAFPESENMLDNAANMLTALAAGGNDTTVTLNVRDGTAFLAFIPIGVLPQL</sequence>
<evidence type="ECO:0000313" key="2">
    <source>
        <dbReference type="EMBL" id="MCD7110636.1"/>
    </source>
</evidence>
<name>A0A9X1T1I2_9HYPH</name>
<keyword evidence="1" id="KW-1133">Transmembrane helix</keyword>
<comment type="caution">
    <text evidence="2">The sequence shown here is derived from an EMBL/GenBank/DDBJ whole genome shotgun (WGS) entry which is preliminary data.</text>
</comment>
<keyword evidence="3" id="KW-1185">Reference proteome</keyword>
<dbReference type="RefSeq" id="WP_113150787.1">
    <property type="nucleotide sequence ID" value="NZ_JAJOZR010000010.1"/>
</dbReference>
<evidence type="ECO:0000256" key="1">
    <source>
        <dbReference type="SAM" id="Phobius"/>
    </source>
</evidence>
<keyword evidence="1" id="KW-0812">Transmembrane</keyword>
<accession>A0A9X1T1I2</accession>